<name>A0ACB9SDQ7_9MYRT</name>
<protein>
    <submittedName>
        <fullName evidence="1">Uncharacterized protein</fullName>
    </submittedName>
</protein>
<comment type="caution">
    <text evidence="1">The sequence shown here is derived from an EMBL/GenBank/DDBJ whole genome shotgun (WGS) entry which is preliminary data.</text>
</comment>
<evidence type="ECO:0000313" key="2">
    <source>
        <dbReference type="Proteomes" id="UP001057402"/>
    </source>
</evidence>
<reference evidence="2" key="1">
    <citation type="journal article" date="2023" name="Front. Plant Sci.">
        <title>Chromosomal-level genome assembly of Melastoma candidum provides insights into trichome evolution.</title>
        <authorList>
            <person name="Zhong Y."/>
            <person name="Wu W."/>
            <person name="Sun C."/>
            <person name="Zou P."/>
            <person name="Liu Y."/>
            <person name="Dai S."/>
            <person name="Zhou R."/>
        </authorList>
    </citation>
    <scope>NUCLEOTIDE SEQUENCE [LARGE SCALE GENOMIC DNA]</scope>
</reference>
<gene>
    <name evidence="1" type="ORF">MLD38_001585</name>
</gene>
<dbReference type="Proteomes" id="UP001057402">
    <property type="component" value="Chromosome 1"/>
</dbReference>
<evidence type="ECO:0000313" key="1">
    <source>
        <dbReference type="EMBL" id="KAI4389353.1"/>
    </source>
</evidence>
<sequence>MDYSPTNKGALKREAENLVEAGDRIILIHVHVQPRNRIIPALILLEELREMNFSKQFGLTYDPEVLDVLDSVSTEKGYWGDLREKLCDAVEDLKLDSLMVGRRGLGTIKRVLLGSVGNYVVTSASLPW</sequence>
<organism evidence="1 2">
    <name type="scientific">Melastoma candidum</name>
    <dbReference type="NCBI Taxonomy" id="119954"/>
    <lineage>
        <taxon>Eukaryota</taxon>
        <taxon>Viridiplantae</taxon>
        <taxon>Streptophyta</taxon>
        <taxon>Embryophyta</taxon>
        <taxon>Tracheophyta</taxon>
        <taxon>Spermatophyta</taxon>
        <taxon>Magnoliopsida</taxon>
        <taxon>eudicotyledons</taxon>
        <taxon>Gunneridae</taxon>
        <taxon>Pentapetalae</taxon>
        <taxon>rosids</taxon>
        <taxon>malvids</taxon>
        <taxon>Myrtales</taxon>
        <taxon>Melastomataceae</taxon>
        <taxon>Melastomatoideae</taxon>
        <taxon>Melastomateae</taxon>
        <taxon>Melastoma</taxon>
    </lineage>
</organism>
<dbReference type="EMBL" id="CM042880">
    <property type="protein sequence ID" value="KAI4389353.1"/>
    <property type="molecule type" value="Genomic_DNA"/>
</dbReference>
<proteinExistence type="predicted"/>
<accession>A0ACB9SDQ7</accession>
<keyword evidence="2" id="KW-1185">Reference proteome</keyword>